<comment type="catalytic activity">
    <reaction evidence="5">
        <text>2-oxo-3-sulfanylpropanoate + [thioredoxin]-dithiol = [thioredoxin]-disulfide + hydrogen sulfide + pyruvate + H(+)</text>
        <dbReference type="Rhea" id="RHEA:21740"/>
        <dbReference type="Rhea" id="RHEA-COMP:10698"/>
        <dbReference type="Rhea" id="RHEA-COMP:10700"/>
        <dbReference type="ChEBI" id="CHEBI:15361"/>
        <dbReference type="ChEBI" id="CHEBI:15378"/>
        <dbReference type="ChEBI" id="CHEBI:29919"/>
        <dbReference type="ChEBI" id="CHEBI:29950"/>
        <dbReference type="ChEBI" id="CHEBI:50058"/>
        <dbReference type="ChEBI" id="CHEBI:57678"/>
        <dbReference type="EC" id="2.8.1.2"/>
    </reaction>
    <physiologicalReaction direction="left-to-right" evidence="5">
        <dbReference type="Rhea" id="RHEA:21741"/>
    </physiologicalReaction>
</comment>
<comment type="subcellular location">
    <subcellularLocation>
        <location evidence="1">Cytoplasm</location>
    </subcellularLocation>
</comment>
<sequence>MAAPDREDNLVSTDWLQSHLNAPDLVVLDASWHLPTENRDARADYLAEHIPGALFFDIDEVSDKDNPLPHMLPPAEAFSARMRRLGIGDGKRVVCYDSKGIYSAARAWWMFKVFGHNDVAVLDGGLKKWKAEDRPLEEGDPAPRQERHFTARFQSMLVRDKTEVAHALETGRAQVADARSPSRFSGSEPEPRAELRSGHMPGACNVHYAKLLNADGTMKSAQDIRAVFADAGVDLSRPVVTSCGSGVTAAILTLGLDLAGHRDNALYDGSWAEWGADTALPVTTGD</sequence>
<evidence type="ECO:0000256" key="9">
    <source>
        <dbReference type="SAM" id="MobiDB-lite"/>
    </source>
</evidence>
<dbReference type="NCBIfam" id="NF008557">
    <property type="entry name" value="PRK11493.1"/>
    <property type="match status" value="1"/>
</dbReference>
<dbReference type="AlphaFoldDB" id="A0A7S8C1L8"/>
<feature type="domain" description="Rhodanese" evidence="10">
    <location>
        <begin position="21"/>
        <end position="138"/>
    </location>
</feature>
<reference evidence="11 12" key="1">
    <citation type="submission" date="2020-06" db="EMBL/GenBank/DDBJ databases">
        <title>Genome sequence of 2 isolates from Red Sea Mangroves.</title>
        <authorList>
            <person name="Sefrji F."/>
            <person name="Michoud G."/>
            <person name="Merlino G."/>
            <person name="Daffonchio D."/>
        </authorList>
    </citation>
    <scope>NUCLEOTIDE SEQUENCE [LARGE SCALE GENOMIC DNA]</scope>
    <source>
        <strain evidence="11 12">R1DC25</strain>
    </source>
</reference>
<dbReference type="SMART" id="SM00450">
    <property type="entry name" value="RHOD"/>
    <property type="match status" value="2"/>
</dbReference>
<organism evidence="11 12">
    <name type="scientific">Kaustia mangrovi</name>
    <dbReference type="NCBI Taxonomy" id="2593653"/>
    <lineage>
        <taxon>Bacteria</taxon>
        <taxon>Pseudomonadati</taxon>
        <taxon>Pseudomonadota</taxon>
        <taxon>Alphaproteobacteria</taxon>
        <taxon>Hyphomicrobiales</taxon>
        <taxon>Parvibaculaceae</taxon>
        <taxon>Kaustia</taxon>
    </lineage>
</organism>
<evidence type="ECO:0000256" key="4">
    <source>
        <dbReference type="ARBA" id="ARBA00022737"/>
    </source>
</evidence>
<evidence type="ECO:0000256" key="6">
    <source>
        <dbReference type="ARBA" id="ARBA00066832"/>
    </source>
</evidence>
<evidence type="ECO:0000256" key="7">
    <source>
        <dbReference type="ARBA" id="ARBA00070833"/>
    </source>
</evidence>
<evidence type="ECO:0000256" key="1">
    <source>
        <dbReference type="ARBA" id="ARBA00004496"/>
    </source>
</evidence>
<dbReference type="GO" id="GO:0004792">
    <property type="term" value="F:thiosulfate-cyanide sulfurtransferase activity"/>
    <property type="evidence" value="ECO:0007669"/>
    <property type="project" value="InterPro"/>
</dbReference>
<dbReference type="SUPFAM" id="SSF52821">
    <property type="entry name" value="Rhodanese/Cell cycle control phosphatase"/>
    <property type="match status" value="2"/>
</dbReference>
<dbReference type="Pfam" id="PF00581">
    <property type="entry name" value="Rhodanese"/>
    <property type="match status" value="2"/>
</dbReference>
<proteinExistence type="predicted"/>
<evidence type="ECO:0000256" key="3">
    <source>
        <dbReference type="ARBA" id="ARBA00022679"/>
    </source>
</evidence>
<evidence type="ECO:0000313" key="12">
    <source>
        <dbReference type="Proteomes" id="UP000593594"/>
    </source>
</evidence>
<dbReference type="Gene3D" id="3.40.250.10">
    <property type="entry name" value="Rhodanese-like domain"/>
    <property type="match status" value="2"/>
</dbReference>
<dbReference type="CDD" id="cd01449">
    <property type="entry name" value="TST_Repeat_2"/>
    <property type="match status" value="1"/>
</dbReference>
<dbReference type="FunFam" id="3.40.250.10:FF:000001">
    <property type="entry name" value="Sulfurtransferase"/>
    <property type="match status" value="1"/>
</dbReference>
<evidence type="ECO:0000256" key="2">
    <source>
        <dbReference type="ARBA" id="ARBA00022490"/>
    </source>
</evidence>
<dbReference type="PROSITE" id="PS00380">
    <property type="entry name" value="RHODANESE_1"/>
    <property type="match status" value="1"/>
</dbReference>
<evidence type="ECO:0000259" key="10">
    <source>
        <dbReference type="PROSITE" id="PS50206"/>
    </source>
</evidence>
<dbReference type="CDD" id="cd01448">
    <property type="entry name" value="TST_Repeat_1"/>
    <property type="match status" value="1"/>
</dbReference>
<dbReference type="KEGG" id="kmn:HW532_02685"/>
<dbReference type="InterPro" id="IPR045078">
    <property type="entry name" value="TST/MPST-like"/>
</dbReference>
<protein>
    <recommendedName>
        <fullName evidence="7">3-mercaptopyruvate sulfurtransferase</fullName>
        <ecNumber evidence="6">2.8.1.2</ecNumber>
    </recommendedName>
    <alternativeName>
        <fullName evidence="8">Rhodanese-like protein</fullName>
    </alternativeName>
</protein>
<dbReference type="PROSITE" id="PS50206">
    <property type="entry name" value="RHODANESE_3"/>
    <property type="match status" value="2"/>
</dbReference>
<accession>A0A7S8C1L8</accession>
<feature type="domain" description="Rhodanese" evidence="10">
    <location>
        <begin position="169"/>
        <end position="283"/>
    </location>
</feature>
<dbReference type="InterPro" id="IPR001307">
    <property type="entry name" value="Thiosulphate_STrfase_CS"/>
</dbReference>
<evidence type="ECO:0000256" key="8">
    <source>
        <dbReference type="ARBA" id="ARBA00078354"/>
    </source>
</evidence>
<keyword evidence="4" id="KW-0677">Repeat</keyword>
<keyword evidence="11" id="KW-0670">Pyruvate</keyword>
<keyword evidence="3 11" id="KW-0808">Transferase</keyword>
<dbReference type="RefSeq" id="WP_213162943.1">
    <property type="nucleotide sequence ID" value="NZ_CP058214.1"/>
</dbReference>
<name>A0A7S8C1L8_9HYPH</name>
<dbReference type="PANTHER" id="PTHR11364">
    <property type="entry name" value="THIOSULFATE SULFERTANSFERASE"/>
    <property type="match status" value="1"/>
</dbReference>
<evidence type="ECO:0000313" key="11">
    <source>
        <dbReference type="EMBL" id="QPC41720.1"/>
    </source>
</evidence>
<dbReference type="PANTHER" id="PTHR11364:SF27">
    <property type="entry name" value="SULFURTRANSFERASE"/>
    <property type="match status" value="1"/>
</dbReference>
<keyword evidence="2" id="KW-0963">Cytoplasm</keyword>
<keyword evidence="12" id="KW-1185">Reference proteome</keyword>
<dbReference type="Proteomes" id="UP000593594">
    <property type="component" value="Chromosome"/>
</dbReference>
<dbReference type="GO" id="GO:0016784">
    <property type="term" value="F:3-mercaptopyruvate sulfurtransferase activity"/>
    <property type="evidence" value="ECO:0007669"/>
    <property type="project" value="UniProtKB-EC"/>
</dbReference>
<dbReference type="EC" id="2.8.1.2" evidence="6"/>
<dbReference type="InterPro" id="IPR036873">
    <property type="entry name" value="Rhodanese-like_dom_sf"/>
</dbReference>
<dbReference type="GO" id="GO:0005737">
    <property type="term" value="C:cytoplasm"/>
    <property type="evidence" value="ECO:0007669"/>
    <property type="project" value="UniProtKB-SubCell"/>
</dbReference>
<gene>
    <name evidence="11" type="primary">sseA</name>
    <name evidence="11" type="ORF">HW532_02685</name>
</gene>
<feature type="region of interest" description="Disordered" evidence="9">
    <location>
        <begin position="174"/>
        <end position="199"/>
    </location>
</feature>
<evidence type="ECO:0000256" key="5">
    <source>
        <dbReference type="ARBA" id="ARBA00051793"/>
    </source>
</evidence>
<dbReference type="EMBL" id="CP058214">
    <property type="protein sequence ID" value="QPC41720.1"/>
    <property type="molecule type" value="Genomic_DNA"/>
</dbReference>
<dbReference type="FunFam" id="3.40.250.10:FF:000015">
    <property type="entry name" value="Sulfurtransferase"/>
    <property type="match status" value="1"/>
</dbReference>
<dbReference type="InterPro" id="IPR001763">
    <property type="entry name" value="Rhodanese-like_dom"/>
</dbReference>